<organism evidence="1 2">
    <name type="scientific">Micromonospora halophytica</name>
    <dbReference type="NCBI Taxonomy" id="47864"/>
    <lineage>
        <taxon>Bacteria</taxon>
        <taxon>Bacillati</taxon>
        <taxon>Actinomycetota</taxon>
        <taxon>Actinomycetes</taxon>
        <taxon>Micromonosporales</taxon>
        <taxon>Micromonosporaceae</taxon>
        <taxon>Micromonospora</taxon>
    </lineage>
</organism>
<dbReference type="RefSeq" id="WP_091298905.1">
    <property type="nucleotide sequence ID" value="NZ_FMDN01000014.1"/>
</dbReference>
<dbReference type="Proteomes" id="UP000199408">
    <property type="component" value="Unassembled WGS sequence"/>
</dbReference>
<dbReference type="AlphaFoldDB" id="A0A1C5IMR3"/>
<evidence type="ECO:0000313" key="2">
    <source>
        <dbReference type="Proteomes" id="UP000199408"/>
    </source>
</evidence>
<evidence type="ECO:0000313" key="1">
    <source>
        <dbReference type="EMBL" id="SCG59618.1"/>
    </source>
</evidence>
<proteinExistence type="predicted"/>
<dbReference type="EMBL" id="FMDN01000014">
    <property type="protein sequence ID" value="SCG59618.1"/>
    <property type="molecule type" value="Genomic_DNA"/>
</dbReference>
<sequence length="227" mass="24242">MHTTVLHRAIDLWAARRPPQHLAAVAAAMRAIVSTTNLPGDPAWEHRSRALLADLDAAQHRHGPAHPHTITATLAVAGHLATQPTTPLAAVYYRATVADSALPGEHLATWKTLDMLTVFHALGADHRVQATISTLVHDLVETHGHLHPTATASCLTWAQLAPHDHNATGIAAIALAGLRHIPDPLTRVALTGLARLTGQRPATTTCTPACLEADRVRTGIPNPTHRR</sequence>
<name>A0A1C5IMR3_9ACTN</name>
<reference evidence="2" key="1">
    <citation type="submission" date="2016-06" db="EMBL/GenBank/DDBJ databases">
        <authorList>
            <person name="Varghese N."/>
        </authorList>
    </citation>
    <scope>NUCLEOTIDE SEQUENCE [LARGE SCALE GENOMIC DNA]</scope>
    <source>
        <strain evidence="2">DSM 43171</strain>
    </source>
</reference>
<keyword evidence="2" id="KW-1185">Reference proteome</keyword>
<dbReference type="STRING" id="47864.GA0070560_11414"/>
<gene>
    <name evidence="1" type="ORF">GA0070560_11414</name>
</gene>
<protein>
    <submittedName>
        <fullName evidence="1">Uncharacterized protein</fullName>
    </submittedName>
</protein>
<accession>A0A1C5IMR3</accession>